<protein>
    <submittedName>
        <fullName evidence="1">Uncharacterized protein</fullName>
    </submittedName>
</protein>
<accession>A0A5N8XTZ6</accession>
<reference evidence="1 2" key="1">
    <citation type="submission" date="2019-07" db="EMBL/GenBank/DDBJ databases">
        <title>New species of Amycolatopsis and Streptomyces.</title>
        <authorList>
            <person name="Duangmal K."/>
            <person name="Teo W.F.A."/>
            <person name="Lipun K."/>
        </authorList>
    </citation>
    <scope>NUCLEOTIDE SEQUENCE [LARGE SCALE GENOMIC DNA]</scope>
    <source>
        <strain evidence="1 2">NBRC 106415</strain>
    </source>
</reference>
<name>A0A5N8XTZ6_9ACTN</name>
<dbReference type="RefSeq" id="WP_152776017.1">
    <property type="nucleotide sequence ID" value="NZ_VJZC01000446.1"/>
</dbReference>
<sequence>MAEHQHWVREQRRQACSDIMDAYGTFILTVNRIADMIMNHVQPSDSDIPAIRIDGWRLVLAVDRVRLWGPEELATSAQGIRSEARELIALGWQLRDAMASPDPDALEDWLDQCTTRADAAKQARDVFTVAAYQALGDRT</sequence>
<dbReference type="Proteomes" id="UP000400924">
    <property type="component" value="Unassembled WGS sequence"/>
</dbReference>
<dbReference type="OrthoDB" id="4326361at2"/>
<evidence type="ECO:0000313" key="1">
    <source>
        <dbReference type="EMBL" id="MPY62676.1"/>
    </source>
</evidence>
<proteinExistence type="predicted"/>
<organism evidence="1 2">
    <name type="scientific">Streptomyces spongiae</name>
    <dbReference type="NCBI Taxonomy" id="565072"/>
    <lineage>
        <taxon>Bacteria</taxon>
        <taxon>Bacillati</taxon>
        <taxon>Actinomycetota</taxon>
        <taxon>Actinomycetes</taxon>
        <taxon>Kitasatosporales</taxon>
        <taxon>Streptomycetaceae</taxon>
        <taxon>Streptomyces</taxon>
    </lineage>
</organism>
<keyword evidence="2" id="KW-1185">Reference proteome</keyword>
<gene>
    <name evidence="1" type="ORF">FNH08_37660</name>
</gene>
<dbReference type="EMBL" id="VJZC01000446">
    <property type="protein sequence ID" value="MPY62676.1"/>
    <property type="molecule type" value="Genomic_DNA"/>
</dbReference>
<dbReference type="AlphaFoldDB" id="A0A5N8XTZ6"/>
<comment type="caution">
    <text evidence="1">The sequence shown here is derived from an EMBL/GenBank/DDBJ whole genome shotgun (WGS) entry which is preliminary data.</text>
</comment>
<evidence type="ECO:0000313" key="2">
    <source>
        <dbReference type="Proteomes" id="UP000400924"/>
    </source>
</evidence>